<evidence type="ECO:0000313" key="6">
    <source>
        <dbReference type="EMBL" id="ALX05821.1"/>
    </source>
</evidence>
<dbReference type="InterPro" id="IPR023753">
    <property type="entry name" value="FAD/NAD-binding_dom"/>
</dbReference>
<dbReference type="EMBL" id="CP011502">
    <property type="protein sequence ID" value="ALX05821.1"/>
    <property type="molecule type" value="Genomic_DNA"/>
</dbReference>
<comment type="cofactor">
    <cofactor evidence="1">
        <name>FAD</name>
        <dbReference type="ChEBI" id="CHEBI:57692"/>
    </cofactor>
</comment>
<evidence type="ECO:0000256" key="4">
    <source>
        <dbReference type="ARBA" id="ARBA00023002"/>
    </source>
</evidence>
<organism evidence="6 7">
    <name type="scientific">Aeromicrobium erythreum</name>
    <dbReference type="NCBI Taxonomy" id="2041"/>
    <lineage>
        <taxon>Bacteria</taxon>
        <taxon>Bacillati</taxon>
        <taxon>Actinomycetota</taxon>
        <taxon>Actinomycetes</taxon>
        <taxon>Propionibacteriales</taxon>
        <taxon>Nocardioidaceae</taxon>
        <taxon>Aeromicrobium</taxon>
    </lineage>
</organism>
<proteinExistence type="predicted"/>
<dbReference type="STRING" id="2041.AERYTH_14515"/>
<keyword evidence="4" id="KW-0560">Oxidoreductase</keyword>
<accession>A0A0U4CYT2</accession>
<name>A0A0U4CYT2_9ACTN</name>
<dbReference type="PANTHER" id="PTHR43557">
    <property type="entry name" value="APOPTOSIS-INDUCING FACTOR 1"/>
    <property type="match status" value="1"/>
</dbReference>
<dbReference type="PRINTS" id="PR00469">
    <property type="entry name" value="PNDRDTASEII"/>
</dbReference>
<dbReference type="Gene3D" id="3.50.50.60">
    <property type="entry name" value="FAD/NAD(P)-binding domain"/>
    <property type="match status" value="2"/>
</dbReference>
<keyword evidence="2" id="KW-0285">Flavoprotein</keyword>
<protein>
    <recommendedName>
        <fullName evidence="5">FAD/NAD(P)-binding domain-containing protein</fullName>
    </recommendedName>
</protein>
<evidence type="ECO:0000256" key="1">
    <source>
        <dbReference type="ARBA" id="ARBA00001974"/>
    </source>
</evidence>
<sequence length="376" mass="38816">MSTRPPRRVLVVGGSTAGSTALRELRRRGFDGRLTLLDPLDGTHRPPLSKAVLADAAHEASVLMDLGSLDVVRVPSAAASLDVDARVVTEVDGGEHGYDALLVATGGRARRLATAGQDGELVLRTVADARLLRERLAAAASVVVVGAGFLGLEVATAARRTAATVTVIDPEPPLVRLLGDHLATVLVGRATDYGITLRRSAVRLHGSPVRGVELDDGSVLEADVVVTCAGDVPETAWLEGSGVAAPQGVPVDASCRSRRDGVWAAGDVAAPVVDGVAVRRPLWANAVTQGRVAAASMLGQEVDAPVLDDYAWTEVAGTSLKVVGRLPCSGTPRVLEESADGGRLLAFGADTVAAVGLRRPVPRLRRALAELKASGA</sequence>
<keyword evidence="7" id="KW-1185">Reference proteome</keyword>
<dbReference type="InterPro" id="IPR036188">
    <property type="entry name" value="FAD/NAD-bd_sf"/>
</dbReference>
<evidence type="ECO:0000256" key="3">
    <source>
        <dbReference type="ARBA" id="ARBA00022827"/>
    </source>
</evidence>
<dbReference type="PATRIC" id="fig|2041.4.peg.3028"/>
<dbReference type="PANTHER" id="PTHR43557:SF2">
    <property type="entry name" value="RIESKE DOMAIN-CONTAINING PROTEIN-RELATED"/>
    <property type="match status" value="1"/>
</dbReference>
<keyword evidence="3" id="KW-0274">FAD</keyword>
<feature type="domain" description="FAD/NAD(P)-binding" evidence="5">
    <location>
        <begin position="8"/>
        <end position="290"/>
    </location>
</feature>
<dbReference type="AlphaFoldDB" id="A0A0U4CYT2"/>
<dbReference type="KEGG" id="aer:AERYTH_14515"/>
<gene>
    <name evidence="6" type="ORF">AERYTH_14515</name>
</gene>
<dbReference type="PRINTS" id="PR00368">
    <property type="entry name" value="FADPNR"/>
</dbReference>
<dbReference type="RefSeq" id="WP_202967673.1">
    <property type="nucleotide sequence ID" value="NZ_CP011502.1"/>
</dbReference>
<evidence type="ECO:0000313" key="7">
    <source>
        <dbReference type="Proteomes" id="UP000067689"/>
    </source>
</evidence>
<dbReference type="GO" id="GO:0016651">
    <property type="term" value="F:oxidoreductase activity, acting on NAD(P)H"/>
    <property type="evidence" value="ECO:0007669"/>
    <property type="project" value="TreeGrafter"/>
</dbReference>
<dbReference type="Proteomes" id="UP000067689">
    <property type="component" value="Chromosome"/>
</dbReference>
<dbReference type="GO" id="GO:0005737">
    <property type="term" value="C:cytoplasm"/>
    <property type="evidence" value="ECO:0007669"/>
    <property type="project" value="TreeGrafter"/>
</dbReference>
<dbReference type="Pfam" id="PF07992">
    <property type="entry name" value="Pyr_redox_2"/>
    <property type="match status" value="1"/>
</dbReference>
<dbReference type="SUPFAM" id="SSF51905">
    <property type="entry name" value="FAD/NAD(P)-binding domain"/>
    <property type="match status" value="1"/>
</dbReference>
<reference evidence="6 7" key="1">
    <citation type="journal article" date="1991" name="Int. J. Syst. Bacteriol.">
        <title>Description of the erythromycin-producing bacterium Arthrobacter sp. strain NRRL B-3381 as Aeromicrobium erythreum gen. nov., sp. nov.</title>
        <authorList>
            <person name="Miller E.S."/>
            <person name="Woese C.R."/>
            <person name="Brenner S."/>
        </authorList>
    </citation>
    <scope>NUCLEOTIDE SEQUENCE [LARGE SCALE GENOMIC DNA]</scope>
    <source>
        <strain evidence="6 7">AR18</strain>
    </source>
</reference>
<evidence type="ECO:0000259" key="5">
    <source>
        <dbReference type="Pfam" id="PF07992"/>
    </source>
</evidence>
<evidence type="ECO:0000256" key="2">
    <source>
        <dbReference type="ARBA" id="ARBA00022630"/>
    </source>
</evidence>
<dbReference type="InterPro" id="IPR050446">
    <property type="entry name" value="FAD-oxidoreductase/Apoptosis"/>
</dbReference>